<accession>Q7RB21</accession>
<protein>
    <submittedName>
        <fullName evidence="1">Uncharacterized protein</fullName>
    </submittedName>
</protein>
<feature type="non-terminal residue" evidence="1">
    <location>
        <position position="38"/>
    </location>
</feature>
<evidence type="ECO:0000313" key="2">
    <source>
        <dbReference type="Proteomes" id="UP000008553"/>
    </source>
</evidence>
<comment type="caution">
    <text evidence="1">The sequence shown here is derived from an EMBL/GenBank/DDBJ whole genome shotgun (WGS) entry which is preliminary data.</text>
</comment>
<keyword evidence="2" id="KW-1185">Reference proteome</keyword>
<organism evidence="1 2">
    <name type="scientific">Plasmodium yoelii yoelii</name>
    <dbReference type="NCBI Taxonomy" id="73239"/>
    <lineage>
        <taxon>Eukaryota</taxon>
        <taxon>Sar</taxon>
        <taxon>Alveolata</taxon>
        <taxon>Apicomplexa</taxon>
        <taxon>Aconoidasida</taxon>
        <taxon>Haemosporida</taxon>
        <taxon>Plasmodiidae</taxon>
        <taxon>Plasmodium</taxon>
        <taxon>Plasmodium (Vinckeia)</taxon>
    </lineage>
</organism>
<dbReference type="InParanoid" id="Q7RB21"/>
<name>Q7RB21_PLAYO</name>
<gene>
    <name evidence="1" type="ORF">PY06327</name>
</gene>
<dbReference type="EMBL" id="AABL01002125">
    <property type="protein sequence ID" value="EAA18525.1"/>
    <property type="molecule type" value="Genomic_DNA"/>
</dbReference>
<reference evidence="1 2" key="1">
    <citation type="journal article" date="2002" name="Nature">
        <title>Genome sequence and comparative analysis of the model rodent malaria parasite Plasmodium yoelii yoelii.</title>
        <authorList>
            <person name="Carlton J.M."/>
            <person name="Angiuoli S.V."/>
            <person name="Suh B.B."/>
            <person name="Kooij T.W."/>
            <person name="Pertea M."/>
            <person name="Silva J.C."/>
            <person name="Ermolaeva M.D."/>
            <person name="Allen J.E."/>
            <person name="Selengut J.D."/>
            <person name="Koo H.L."/>
            <person name="Peterson J.D."/>
            <person name="Pop M."/>
            <person name="Kosack D.S."/>
            <person name="Shumway M.F."/>
            <person name="Bidwell S.L."/>
            <person name="Shallom S.J."/>
            <person name="van Aken S.E."/>
            <person name="Riedmuller S.B."/>
            <person name="Feldblyum T.V."/>
            <person name="Cho J.K."/>
            <person name="Quackenbush J."/>
            <person name="Sedegah M."/>
            <person name="Shoaibi A."/>
            <person name="Cummings L.M."/>
            <person name="Florens L."/>
            <person name="Yates J.R."/>
            <person name="Raine J.D."/>
            <person name="Sinden R.E."/>
            <person name="Harris M.A."/>
            <person name="Cunningham D.A."/>
            <person name="Preiser P.R."/>
            <person name="Bergman L.W."/>
            <person name="Vaidya A.B."/>
            <person name="van Lin L.H."/>
            <person name="Janse C.J."/>
            <person name="Waters A.P."/>
            <person name="Smith H.O."/>
            <person name="White O.R."/>
            <person name="Salzberg S.L."/>
            <person name="Venter J.C."/>
            <person name="Fraser C.M."/>
            <person name="Hoffman S.L."/>
            <person name="Gardner M.J."/>
            <person name="Carucci D.J."/>
        </authorList>
    </citation>
    <scope>NUCLEOTIDE SEQUENCE [LARGE SCALE GENOMIC DNA]</scope>
    <source>
        <strain evidence="1 2">17XNL</strain>
    </source>
</reference>
<dbReference type="PaxDb" id="73239-Q7RB21"/>
<sequence length="38" mass="4361">MGYRSGIDNTTVSIKAFYASNIFNNTIKICHLIKILHY</sequence>
<dbReference type="AlphaFoldDB" id="Q7RB21"/>
<evidence type="ECO:0000313" key="1">
    <source>
        <dbReference type="EMBL" id="EAA18525.1"/>
    </source>
</evidence>
<dbReference type="Proteomes" id="UP000008553">
    <property type="component" value="Unassembled WGS sequence"/>
</dbReference>
<proteinExistence type="predicted"/>